<evidence type="ECO:0000313" key="8">
    <source>
        <dbReference type="Proteomes" id="UP001143362"/>
    </source>
</evidence>
<sequence>MSKRKLTRQQSWRIQKIQDERRERAAKREAHIDQDMDSNSLGPEQEGLVIAHFGSQVEVESAAGNQRCHLRANIDSLVTGDRVIWCAGDPVGVVVARQPRNAELLRPDPYGDLKPVAANIDRIFIVIAPLPEPHALLIDRYLVAAEAVGVKAVIVLNKSDMLNPDNRPDIDELLAPYPALGYPVLRVSSETGDAMESLSAELDQHLSIFIGQSGVGKSSLVNTLLPEAAIKIGALSTSRNEGTHTTTTARLFHLPNGGSLIDSPGIREFGLWHMDRWQVEDGFPELRAYLGQCRFRDCHHEQEPGCALLEAAAREPLLQRRLDSFRQIIATLQASTPGGAES</sequence>
<dbReference type="NCBIfam" id="NF008931">
    <property type="entry name" value="PRK12288.1"/>
    <property type="match status" value="1"/>
</dbReference>
<dbReference type="PANTHER" id="PTHR32120:SF11">
    <property type="entry name" value="SMALL RIBOSOMAL SUBUNIT BIOGENESIS GTPASE RSGA 1, MITOCHONDRIAL-RELATED"/>
    <property type="match status" value="1"/>
</dbReference>
<feature type="domain" description="EngC GTPase" evidence="5">
    <location>
        <begin position="118"/>
        <end position="267"/>
    </location>
</feature>
<comment type="subunit">
    <text evidence="3">Monomer. Associates with 30S ribosomal subunit, binds 16S rRNA.</text>
</comment>
<keyword evidence="3" id="KW-0690">Ribosome biogenesis</keyword>
<keyword evidence="2 3" id="KW-0342">GTP-binding</keyword>
<evidence type="ECO:0000259" key="5">
    <source>
        <dbReference type="PROSITE" id="PS50936"/>
    </source>
</evidence>
<dbReference type="PANTHER" id="PTHR32120">
    <property type="entry name" value="SMALL RIBOSOMAL SUBUNIT BIOGENESIS GTPASE RSGA"/>
    <property type="match status" value="1"/>
</dbReference>
<dbReference type="Pfam" id="PF03193">
    <property type="entry name" value="RsgA_GTPase"/>
    <property type="match status" value="1"/>
</dbReference>
<dbReference type="Gene3D" id="2.40.50.140">
    <property type="entry name" value="Nucleic acid-binding proteins"/>
    <property type="match status" value="1"/>
</dbReference>
<evidence type="ECO:0000256" key="1">
    <source>
        <dbReference type="ARBA" id="ARBA00022741"/>
    </source>
</evidence>
<keyword evidence="3" id="KW-0378">Hydrolase</keyword>
<feature type="region of interest" description="Disordered" evidence="4">
    <location>
        <begin position="1"/>
        <end position="39"/>
    </location>
</feature>
<protein>
    <recommendedName>
        <fullName evidence="3">Small ribosomal subunit biogenesis GTPase RsgA</fullName>
        <ecNumber evidence="3">3.6.1.-</ecNumber>
    </recommendedName>
</protein>
<organism evidence="7 8">
    <name type="scientific">Candidatus Litorirhabdus singularis</name>
    <dbReference type="NCBI Taxonomy" id="2518993"/>
    <lineage>
        <taxon>Bacteria</taxon>
        <taxon>Pseudomonadati</taxon>
        <taxon>Pseudomonadota</taxon>
        <taxon>Gammaproteobacteria</taxon>
        <taxon>Cellvibrionales</taxon>
        <taxon>Halieaceae</taxon>
        <taxon>Candidatus Litorirhabdus</taxon>
    </lineage>
</organism>
<evidence type="ECO:0000256" key="4">
    <source>
        <dbReference type="SAM" id="MobiDB-lite"/>
    </source>
</evidence>
<comment type="subcellular location">
    <subcellularLocation>
        <location evidence="3">Cytoplasm</location>
    </subcellularLocation>
</comment>
<keyword evidence="1 3" id="KW-0547">Nucleotide-binding</keyword>
<keyword evidence="3" id="KW-0862">Zinc</keyword>
<feature type="domain" description="CP-type G" evidence="6">
    <location>
        <begin position="110"/>
        <end position="269"/>
    </location>
</feature>
<dbReference type="InterPro" id="IPR010914">
    <property type="entry name" value="RsgA_GTPase_dom"/>
</dbReference>
<keyword evidence="3" id="KW-0699">rRNA-binding</keyword>
<dbReference type="EMBL" id="SHNN01000004">
    <property type="protein sequence ID" value="MCX2982722.1"/>
    <property type="molecule type" value="Genomic_DNA"/>
</dbReference>
<feature type="binding site" evidence="3">
    <location>
        <begin position="211"/>
        <end position="219"/>
    </location>
    <ligand>
        <name>GTP</name>
        <dbReference type="ChEBI" id="CHEBI:37565"/>
    </ligand>
</feature>
<reference evidence="7" key="1">
    <citation type="submission" date="2019-02" db="EMBL/GenBank/DDBJ databases">
        <authorList>
            <person name="Li S.-H."/>
        </authorList>
    </citation>
    <scope>NUCLEOTIDE SEQUENCE</scope>
    <source>
        <strain evidence="7">IMCC14734</strain>
    </source>
</reference>
<comment type="cofactor">
    <cofactor evidence="3">
        <name>Zn(2+)</name>
        <dbReference type="ChEBI" id="CHEBI:29105"/>
    </cofactor>
    <text evidence="3">Binds 1 zinc ion per subunit.</text>
</comment>
<dbReference type="InterPro" id="IPR030378">
    <property type="entry name" value="G_CP_dom"/>
</dbReference>
<dbReference type="CDD" id="cd01854">
    <property type="entry name" value="YjeQ_EngC"/>
    <property type="match status" value="1"/>
</dbReference>
<dbReference type="NCBIfam" id="TIGR00157">
    <property type="entry name" value="ribosome small subunit-dependent GTPase A"/>
    <property type="match status" value="1"/>
</dbReference>
<dbReference type="RefSeq" id="WP_279246753.1">
    <property type="nucleotide sequence ID" value="NZ_SHNN01000004.1"/>
</dbReference>
<dbReference type="Gene3D" id="1.10.40.50">
    <property type="entry name" value="Probable gtpase engc, domain 3"/>
    <property type="match status" value="1"/>
</dbReference>
<comment type="similarity">
    <text evidence="3">Belongs to the TRAFAC class YlqF/YawG GTPase family. RsgA subfamily.</text>
</comment>
<keyword evidence="3" id="KW-0694">RNA-binding</keyword>
<feature type="binding site" evidence="3">
    <location>
        <position position="298"/>
    </location>
    <ligand>
        <name>Zn(2+)</name>
        <dbReference type="ChEBI" id="CHEBI:29105"/>
    </ligand>
</feature>
<feature type="compositionally biased region" description="Basic and acidic residues" evidence="4">
    <location>
        <begin position="16"/>
        <end position="34"/>
    </location>
</feature>
<keyword evidence="8" id="KW-1185">Reference proteome</keyword>
<dbReference type="HAMAP" id="MF_01820">
    <property type="entry name" value="GTPase_RsgA"/>
    <property type="match status" value="1"/>
</dbReference>
<keyword evidence="3" id="KW-0479">Metal-binding</keyword>
<name>A0ABT3TK77_9GAMM</name>
<comment type="function">
    <text evidence="3">One of several proteins that assist in the late maturation steps of the functional core of the 30S ribosomal subunit. Helps release RbfA from mature subunits. May play a role in the assembly of ribosomal proteins into the subunit. Circularly permuted GTPase that catalyzes slow GTP hydrolysis, GTPase activity is stimulated by the 30S ribosomal subunit.</text>
</comment>
<feature type="binding site" evidence="3">
    <location>
        <position position="300"/>
    </location>
    <ligand>
        <name>Zn(2+)</name>
        <dbReference type="ChEBI" id="CHEBI:29105"/>
    </ligand>
</feature>
<evidence type="ECO:0000256" key="2">
    <source>
        <dbReference type="ARBA" id="ARBA00023134"/>
    </source>
</evidence>
<accession>A0ABT3TK77</accession>
<evidence type="ECO:0000259" key="6">
    <source>
        <dbReference type="PROSITE" id="PS51721"/>
    </source>
</evidence>
<keyword evidence="3" id="KW-0963">Cytoplasm</keyword>
<dbReference type="SUPFAM" id="SSF52540">
    <property type="entry name" value="P-loop containing nucleoside triphosphate hydrolases"/>
    <property type="match status" value="1"/>
</dbReference>
<dbReference type="EC" id="3.6.1.-" evidence="3"/>
<proteinExistence type="inferred from homology"/>
<dbReference type="Gene3D" id="3.40.50.300">
    <property type="entry name" value="P-loop containing nucleotide triphosphate hydrolases"/>
    <property type="match status" value="1"/>
</dbReference>
<dbReference type="Proteomes" id="UP001143362">
    <property type="component" value="Unassembled WGS sequence"/>
</dbReference>
<dbReference type="PROSITE" id="PS51721">
    <property type="entry name" value="G_CP"/>
    <property type="match status" value="1"/>
</dbReference>
<dbReference type="PROSITE" id="PS50936">
    <property type="entry name" value="ENGC_GTPASE"/>
    <property type="match status" value="1"/>
</dbReference>
<dbReference type="InterPro" id="IPR012340">
    <property type="entry name" value="NA-bd_OB-fold"/>
</dbReference>
<feature type="binding site" evidence="3">
    <location>
        <position position="306"/>
    </location>
    <ligand>
        <name>Zn(2+)</name>
        <dbReference type="ChEBI" id="CHEBI:29105"/>
    </ligand>
</feature>
<feature type="binding site" evidence="3">
    <location>
        <begin position="157"/>
        <end position="160"/>
    </location>
    <ligand>
        <name>GTP</name>
        <dbReference type="ChEBI" id="CHEBI:37565"/>
    </ligand>
</feature>
<feature type="binding site" evidence="3">
    <location>
        <position position="293"/>
    </location>
    <ligand>
        <name>Zn(2+)</name>
        <dbReference type="ChEBI" id="CHEBI:29105"/>
    </ligand>
</feature>
<gene>
    <name evidence="3 7" type="primary">rsgA</name>
    <name evidence="7" type="ORF">EYC98_17810</name>
</gene>
<comment type="caution">
    <text evidence="7">The sequence shown here is derived from an EMBL/GenBank/DDBJ whole genome shotgun (WGS) entry which is preliminary data.</text>
</comment>
<evidence type="ECO:0000313" key="7">
    <source>
        <dbReference type="EMBL" id="MCX2982722.1"/>
    </source>
</evidence>
<dbReference type="InterPro" id="IPR004881">
    <property type="entry name" value="Ribosome_biogen_GTPase_RsgA"/>
</dbReference>
<dbReference type="InterPro" id="IPR027417">
    <property type="entry name" value="P-loop_NTPase"/>
</dbReference>
<evidence type="ECO:0000256" key="3">
    <source>
        <dbReference type="HAMAP-Rule" id="MF_01820"/>
    </source>
</evidence>